<evidence type="ECO:0000256" key="1">
    <source>
        <dbReference type="ARBA" id="ARBA00006298"/>
    </source>
</evidence>
<feature type="region of interest" description="Disordered" evidence="3">
    <location>
        <begin position="25"/>
        <end position="109"/>
    </location>
</feature>
<evidence type="ECO:0000256" key="2">
    <source>
        <dbReference type="PROSITE-ProRule" id="PRU00339"/>
    </source>
</evidence>
<feature type="repeat" description="TPR" evidence="2">
    <location>
        <begin position="364"/>
        <end position="397"/>
    </location>
</feature>
<comment type="caution">
    <text evidence="4">The sequence shown here is derived from an EMBL/GenBank/DDBJ whole genome shotgun (WGS) entry which is preliminary data.</text>
</comment>
<name>A0AAW2XXP2_9LAMI</name>
<dbReference type="SUPFAM" id="SSF48452">
    <property type="entry name" value="TPR-like"/>
    <property type="match status" value="1"/>
</dbReference>
<dbReference type="InterPro" id="IPR011990">
    <property type="entry name" value="TPR-like_helical_dom_sf"/>
</dbReference>
<dbReference type="Pfam" id="PF09797">
    <property type="entry name" value="NatB_MDM20"/>
    <property type="match status" value="1"/>
</dbReference>
<dbReference type="EMBL" id="JACGWN010000002">
    <property type="protein sequence ID" value="KAL0458601.1"/>
    <property type="molecule type" value="Genomic_DNA"/>
</dbReference>
<reference evidence="4" key="1">
    <citation type="submission" date="2020-06" db="EMBL/GenBank/DDBJ databases">
        <authorList>
            <person name="Li T."/>
            <person name="Hu X."/>
            <person name="Zhang T."/>
            <person name="Song X."/>
            <person name="Zhang H."/>
            <person name="Dai N."/>
            <person name="Sheng W."/>
            <person name="Hou X."/>
            <person name="Wei L."/>
        </authorList>
    </citation>
    <scope>NUCLEOTIDE SEQUENCE</scope>
    <source>
        <strain evidence="4">KEN1</strain>
        <tissue evidence="4">Leaf</tissue>
    </source>
</reference>
<reference evidence="4" key="2">
    <citation type="journal article" date="2024" name="Plant">
        <title>Genomic evolution and insights into agronomic trait innovations of Sesamum species.</title>
        <authorList>
            <person name="Miao H."/>
            <person name="Wang L."/>
            <person name="Qu L."/>
            <person name="Liu H."/>
            <person name="Sun Y."/>
            <person name="Le M."/>
            <person name="Wang Q."/>
            <person name="Wei S."/>
            <person name="Zheng Y."/>
            <person name="Lin W."/>
            <person name="Duan Y."/>
            <person name="Cao H."/>
            <person name="Xiong S."/>
            <person name="Wang X."/>
            <person name="Wei L."/>
            <person name="Li C."/>
            <person name="Ma Q."/>
            <person name="Ju M."/>
            <person name="Zhao R."/>
            <person name="Li G."/>
            <person name="Mu C."/>
            <person name="Tian Q."/>
            <person name="Mei H."/>
            <person name="Zhang T."/>
            <person name="Gao T."/>
            <person name="Zhang H."/>
        </authorList>
    </citation>
    <scope>NUCLEOTIDE SEQUENCE</scope>
    <source>
        <strain evidence="4">KEN1</strain>
    </source>
</reference>
<evidence type="ECO:0000313" key="4">
    <source>
        <dbReference type="EMBL" id="KAL0458601.1"/>
    </source>
</evidence>
<dbReference type="InterPro" id="IPR019734">
    <property type="entry name" value="TPR_rpt"/>
</dbReference>
<feature type="compositionally biased region" description="Basic residues" evidence="3">
    <location>
        <begin position="64"/>
        <end position="75"/>
    </location>
</feature>
<proteinExistence type="inferred from homology"/>
<evidence type="ECO:0000256" key="3">
    <source>
        <dbReference type="SAM" id="MobiDB-lite"/>
    </source>
</evidence>
<sequence length="636" mass="71375">MTIYFSLSSSHHSPLPVATVTLNPKSKSISHHHHSPPKSNPNPKSQSTTHHHHHQQQRRCPPTTHHHHQQQRRGGGRNSSVAAAEGTAAASRELPTTTSPTPPPGDIRRKSQLYIHIRKKREKDPAYQLILPMASKFGLAGGIPERRVRPIWDAVDSRQFKNALKLSTALLSKYPNSPYALALKALILERMGKNEEALSVCLNAKEILCTNDSNVFVDDLTLSTLQIVFQRLDHLELATSCYEYACTKYPNNLELMMGLFSCYVRDISFVKQQQIAIKMYKIAGEERFLLWAVCSIQLQVCCGNGGGKLFQLAEGLLKKHIASHGLHEPEALSVYISLLEQQCKYSDALEILYGKLGSLMMIEVDKLRLQGRLLARAGDYIAAADVFEKVLVLCPDDWECFLQYLGCLLEDGSIFIKDTDPIHPLKSTECKNFQISEELFDSRMSQAADFVRKLMVEANDNSARCPYLAYLEIERRKLLFGKGDADKVVEDLMQYFIRFGHLACFTSDVERFLEALDYNKKSEFLKKLVKGCEGNVSGPTKELGQSITVFKIQNSIGDLFALPVNDLEDIAVGMTEMFCKNLPLSKELDVQESMHGEELLSLACNVLVQFEFSSTCIPCYLHKALAENDAANTLMS</sequence>
<gene>
    <name evidence="4" type="ORF">Slati_0487300</name>
</gene>
<dbReference type="InterPro" id="IPR019183">
    <property type="entry name" value="NAA25_NatB_aux_su"/>
</dbReference>
<feature type="compositionally biased region" description="Low complexity" evidence="3">
    <location>
        <begin position="82"/>
        <end position="99"/>
    </location>
</feature>
<protein>
    <submittedName>
        <fullName evidence="4">N-terminal acetyltransferase B complex auxiliary subunit NAA25</fullName>
    </submittedName>
</protein>
<dbReference type="Gene3D" id="1.25.40.1040">
    <property type="match status" value="1"/>
</dbReference>
<dbReference type="PANTHER" id="PTHR22767:SF3">
    <property type="entry name" value="N-ALPHA-ACETYLTRANSFERASE 25, NATB AUXILIARY SUBUNIT"/>
    <property type="match status" value="1"/>
</dbReference>
<organism evidence="4">
    <name type="scientific">Sesamum latifolium</name>
    <dbReference type="NCBI Taxonomy" id="2727402"/>
    <lineage>
        <taxon>Eukaryota</taxon>
        <taxon>Viridiplantae</taxon>
        <taxon>Streptophyta</taxon>
        <taxon>Embryophyta</taxon>
        <taxon>Tracheophyta</taxon>
        <taxon>Spermatophyta</taxon>
        <taxon>Magnoliopsida</taxon>
        <taxon>eudicotyledons</taxon>
        <taxon>Gunneridae</taxon>
        <taxon>Pentapetalae</taxon>
        <taxon>asterids</taxon>
        <taxon>lamiids</taxon>
        <taxon>Lamiales</taxon>
        <taxon>Pedaliaceae</taxon>
        <taxon>Sesamum</taxon>
    </lineage>
</organism>
<accession>A0AAW2XXP2</accession>
<dbReference type="FunFam" id="1.25.40.1040:FF:000007">
    <property type="entry name" value="N-alpha-acetyltransferase 25, NatB auxiliary subunit"/>
    <property type="match status" value="1"/>
</dbReference>
<dbReference type="PANTHER" id="PTHR22767">
    <property type="entry name" value="N-TERMINAL ACETYLTRANSFERASE-RELATED"/>
    <property type="match status" value="1"/>
</dbReference>
<dbReference type="AlphaFoldDB" id="A0AAW2XXP2"/>
<comment type="similarity">
    <text evidence="1">Belongs to the MDM20/NAA25 family.</text>
</comment>
<dbReference type="PROSITE" id="PS50005">
    <property type="entry name" value="TPR"/>
    <property type="match status" value="1"/>
</dbReference>
<dbReference type="GO" id="GO:0031416">
    <property type="term" value="C:NatB complex"/>
    <property type="evidence" value="ECO:0007669"/>
    <property type="project" value="TreeGrafter"/>
</dbReference>
<keyword evidence="2" id="KW-0802">TPR repeat</keyword>